<dbReference type="GO" id="GO:0008270">
    <property type="term" value="F:zinc ion binding"/>
    <property type="evidence" value="ECO:0007669"/>
    <property type="project" value="InterPro"/>
</dbReference>
<dbReference type="Proteomes" id="UP001147760">
    <property type="component" value="Unassembled WGS sequence"/>
</dbReference>
<dbReference type="InterPro" id="IPR050987">
    <property type="entry name" value="AtrR-like"/>
</dbReference>
<reference evidence="3" key="1">
    <citation type="submission" date="2022-12" db="EMBL/GenBank/DDBJ databases">
        <authorList>
            <person name="Petersen C."/>
        </authorList>
    </citation>
    <scope>NUCLEOTIDE SEQUENCE</scope>
    <source>
        <strain evidence="3">IBT 17660</strain>
    </source>
</reference>
<feature type="domain" description="Xylanolytic transcriptional activator regulatory" evidence="2">
    <location>
        <begin position="288"/>
        <end position="361"/>
    </location>
</feature>
<gene>
    <name evidence="3" type="ORF">N7530_007978</name>
</gene>
<sequence length="601" mass="66695">MIDRLETNIQRLEAHFQKIGFDLGEDVNGSSFIDGPEQSDEFSPSSAAENAGLIDDMGAWDSEPIHVEAQPDPSAATQNVYHTMLNPAPDEVHTVIPEDLPCFYVPRCFTDAPNPGFSALSPEGKKWITNKTQGGSVGNLESLLPLSLHQGTNQGLLEGLFPDKHFCPLPPKDEITSLANDYLQQFNSLVPIFQPSSLLSLCDDDNLQGIFNSPGRWASLNVALAMGYMLRIENNSPVQIDRQKGWLFMKNALGVLNDLCFGFPDLWAVQALLGMVIFLLGTLSSQPCGYLISSVVQICHQIRLERSENEPGLCPEEVEQRRRIFWIAYCLDKEISLRAGIPIAQRDDDMDVLLPTEVPLDNIGIMPTTDRQGSFNIFRSTCELAQIKSQVHKHLYSVAAGDRPLVEVAASVAMLDEKLQQWKDSIPTEFRPEPRRVSAFPQSPIAAILLYLHLSYFNCLIAIHRITAAQGSRLGIDLVNRSSVYTLPNQVIFMSESLCTKAATASINLIKYMPKFNITLIGIMVYYPIFASKTLSSTIVRNPRDSSRTYHIGLIMQVETFVSSLALGKSNEGIEGLLKDCAEYRLLAEAAVREASQICWV</sequence>
<name>A0A9W9WNC5_9EURO</name>
<dbReference type="GO" id="GO:0003700">
    <property type="term" value="F:DNA-binding transcription factor activity"/>
    <property type="evidence" value="ECO:0007669"/>
    <property type="project" value="InterPro"/>
</dbReference>
<keyword evidence="4" id="KW-1185">Reference proteome</keyword>
<dbReference type="InterPro" id="IPR007219">
    <property type="entry name" value="XnlR_reg_dom"/>
</dbReference>
<dbReference type="AlphaFoldDB" id="A0A9W9WNC5"/>
<reference evidence="3" key="2">
    <citation type="journal article" date="2023" name="IMA Fungus">
        <title>Comparative genomic study of the Penicillium genus elucidates a diverse pangenome and 15 lateral gene transfer events.</title>
        <authorList>
            <person name="Petersen C."/>
            <person name="Sorensen T."/>
            <person name="Nielsen M.R."/>
            <person name="Sondergaard T.E."/>
            <person name="Sorensen J.L."/>
            <person name="Fitzpatrick D.A."/>
            <person name="Frisvad J.C."/>
            <person name="Nielsen K.L."/>
        </authorList>
    </citation>
    <scope>NUCLEOTIDE SEQUENCE</scope>
    <source>
        <strain evidence="3">IBT 17660</strain>
    </source>
</reference>
<proteinExistence type="predicted"/>
<dbReference type="Pfam" id="PF04082">
    <property type="entry name" value="Fungal_trans"/>
    <property type="match status" value="1"/>
</dbReference>
<protein>
    <recommendedName>
        <fullName evidence="2">Xylanolytic transcriptional activator regulatory domain-containing protein</fullName>
    </recommendedName>
</protein>
<evidence type="ECO:0000256" key="1">
    <source>
        <dbReference type="ARBA" id="ARBA00023242"/>
    </source>
</evidence>
<dbReference type="CDD" id="cd12148">
    <property type="entry name" value="fungal_TF_MHR"/>
    <property type="match status" value="1"/>
</dbReference>
<dbReference type="OrthoDB" id="2123952at2759"/>
<dbReference type="SMART" id="SM00906">
    <property type="entry name" value="Fungal_trans"/>
    <property type="match status" value="1"/>
</dbReference>
<evidence type="ECO:0000313" key="4">
    <source>
        <dbReference type="Proteomes" id="UP001147760"/>
    </source>
</evidence>
<evidence type="ECO:0000313" key="3">
    <source>
        <dbReference type="EMBL" id="KAJ5470621.1"/>
    </source>
</evidence>
<organism evidence="3 4">
    <name type="scientific">Penicillium desertorum</name>
    <dbReference type="NCBI Taxonomy" id="1303715"/>
    <lineage>
        <taxon>Eukaryota</taxon>
        <taxon>Fungi</taxon>
        <taxon>Dikarya</taxon>
        <taxon>Ascomycota</taxon>
        <taxon>Pezizomycotina</taxon>
        <taxon>Eurotiomycetes</taxon>
        <taxon>Eurotiomycetidae</taxon>
        <taxon>Eurotiales</taxon>
        <taxon>Aspergillaceae</taxon>
        <taxon>Penicillium</taxon>
    </lineage>
</organism>
<dbReference type="EMBL" id="JAPWDO010000005">
    <property type="protein sequence ID" value="KAJ5470621.1"/>
    <property type="molecule type" value="Genomic_DNA"/>
</dbReference>
<keyword evidence="1" id="KW-0539">Nucleus</keyword>
<comment type="caution">
    <text evidence="3">The sequence shown here is derived from an EMBL/GenBank/DDBJ whole genome shotgun (WGS) entry which is preliminary data.</text>
</comment>
<dbReference type="PANTHER" id="PTHR46910">
    <property type="entry name" value="TRANSCRIPTION FACTOR PDR1"/>
    <property type="match status" value="1"/>
</dbReference>
<dbReference type="GO" id="GO:0006351">
    <property type="term" value="P:DNA-templated transcription"/>
    <property type="evidence" value="ECO:0007669"/>
    <property type="project" value="InterPro"/>
</dbReference>
<evidence type="ECO:0000259" key="2">
    <source>
        <dbReference type="SMART" id="SM00906"/>
    </source>
</evidence>
<dbReference type="PANTHER" id="PTHR46910:SF25">
    <property type="entry name" value="ABC-TRANSPORTER-REGULATING TRANSCRIPTION FACTOR"/>
    <property type="match status" value="1"/>
</dbReference>
<dbReference type="GO" id="GO:0003677">
    <property type="term" value="F:DNA binding"/>
    <property type="evidence" value="ECO:0007669"/>
    <property type="project" value="InterPro"/>
</dbReference>
<accession>A0A9W9WNC5</accession>